<organism evidence="2 3">
    <name type="scientific">Kibdelosporangium aridum</name>
    <dbReference type="NCBI Taxonomy" id="2030"/>
    <lineage>
        <taxon>Bacteria</taxon>
        <taxon>Bacillati</taxon>
        <taxon>Actinomycetota</taxon>
        <taxon>Actinomycetes</taxon>
        <taxon>Pseudonocardiales</taxon>
        <taxon>Pseudonocardiaceae</taxon>
        <taxon>Kibdelosporangium</taxon>
    </lineage>
</organism>
<keyword evidence="1" id="KW-0812">Transmembrane</keyword>
<accession>A0A1W2EY89</accession>
<evidence type="ECO:0000313" key="2">
    <source>
        <dbReference type="EMBL" id="SMD14677.1"/>
    </source>
</evidence>
<proteinExistence type="predicted"/>
<name>A0A1W2EY89_KIBAR</name>
<dbReference type="Proteomes" id="UP000192674">
    <property type="component" value="Unassembled WGS sequence"/>
</dbReference>
<protein>
    <submittedName>
        <fullName evidence="2">Uncharacterized protein</fullName>
    </submittedName>
</protein>
<evidence type="ECO:0000256" key="1">
    <source>
        <dbReference type="SAM" id="Phobius"/>
    </source>
</evidence>
<gene>
    <name evidence="2" type="ORF">SAMN05661093_05095</name>
</gene>
<keyword evidence="3" id="KW-1185">Reference proteome</keyword>
<sequence length="61" mass="6364">MTAAGTHLRFHQFDVHWLPCADGIPLTTVSSPSSSASLQAMISMILTVPLAVPLALFATAA</sequence>
<dbReference type="EMBL" id="FWXV01000004">
    <property type="protein sequence ID" value="SMD14677.1"/>
    <property type="molecule type" value="Genomic_DNA"/>
</dbReference>
<dbReference type="AlphaFoldDB" id="A0A1W2EY89"/>
<feature type="transmembrane region" description="Helical" evidence="1">
    <location>
        <begin position="40"/>
        <end position="60"/>
    </location>
</feature>
<evidence type="ECO:0000313" key="3">
    <source>
        <dbReference type="Proteomes" id="UP000192674"/>
    </source>
</evidence>
<reference evidence="2 3" key="1">
    <citation type="submission" date="2017-04" db="EMBL/GenBank/DDBJ databases">
        <authorList>
            <person name="Afonso C.L."/>
            <person name="Miller P.J."/>
            <person name="Scott M.A."/>
            <person name="Spackman E."/>
            <person name="Goraichik I."/>
            <person name="Dimitrov K.M."/>
            <person name="Suarez D.L."/>
            <person name="Swayne D.E."/>
        </authorList>
    </citation>
    <scope>NUCLEOTIDE SEQUENCE [LARGE SCALE GENOMIC DNA]</scope>
    <source>
        <strain evidence="2 3">DSM 43828</strain>
    </source>
</reference>
<keyword evidence="1" id="KW-1133">Transmembrane helix</keyword>
<keyword evidence="1" id="KW-0472">Membrane</keyword>